<reference evidence="3" key="1">
    <citation type="submission" date="2017-01" db="EMBL/GenBank/DDBJ databases">
        <authorList>
            <person name="Varghese N."/>
            <person name="Submissions S."/>
        </authorList>
    </citation>
    <scope>NUCLEOTIDE SEQUENCE [LARGE SCALE GENOMIC DNA]</scope>
    <source>
        <strain evidence="3">DSM 24913</strain>
    </source>
</reference>
<gene>
    <name evidence="2" type="ORF">SAMN05421686_102114</name>
</gene>
<evidence type="ECO:0000313" key="3">
    <source>
        <dbReference type="Proteomes" id="UP000185639"/>
    </source>
</evidence>
<evidence type="ECO:0008006" key="4">
    <source>
        <dbReference type="Google" id="ProtNLM"/>
    </source>
</evidence>
<organism evidence="2 3">
    <name type="scientific">Thalassolituus maritimus</name>
    <dbReference type="NCBI Taxonomy" id="484498"/>
    <lineage>
        <taxon>Bacteria</taxon>
        <taxon>Pseudomonadati</taxon>
        <taxon>Pseudomonadota</taxon>
        <taxon>Gammaproteobacteria</taxon>
        <taxon>Oceanospirillales</taxon>
        <taxon>Oceanospirillaceae</taxon>
        <taxon>Thalassolituus</taxon>
    </lineage>
</organism>
<proteinExistence type="predicted"/>
<protein>
    <recommendedName>
        <fullName evidence="4">Microcystin-dependent protein</fullName>
    </recommendedName>
</protein>
<keyword evidence="1" id="KW-0732">Signal</keyword>
<accession>A0A1N7JMY6</accession>
<dbReference type="STRING" id="484498.SAMN05421686_102114"/>
<feature type="signal peptide" evidence="1">
    <location>
        <begin position="1"/>
        <end position="24"/>
    </location>
</feature>
<dbReference type="EMBL" id="FTOH01000002">
    <property type="protein sequence ID" value="SIS50667.1"/>
    <property type="molecule type" value="Genomic_DNA"/>
</dbReference>
<evidence type="ECO:0000313" key="2">
    <source>
        <dbReference type="EMBL" id="SIS50667.1"/>
    </source>
</evidence>
<evidence type="ECO:0000256" key="1">
    <source>
        <dbReference type="SAM" id="SignalP"/>
    </source>
</evidence>
<keyword evidence="3" id="KW-1185">Reference proteome</keyword>
<name>A0A1N7JMY6_9GAMM</name>
<feature type="chain" id="PRO_5009943012" description="Microcystin-dependent protein" evidence="1">
    <location>
        <begin position="25"/>
        <end position="404"/>
    </location>
</feature>
<dbReference type="Proteomes" id="UP000185639">
    <property type="component" value="Unassembled WGS sequence"/>
</dbReference>
<sequence>MRICTPFFLFTCIVFYSLSSGATAAPPRMVAFFPVETQVCPSGWSEYKPAKGYLIKGTEDAGLIGVSVGDPVQDTTAPTHRHGIKTVLPLRRISVNLFGGPEQRVTNTSVEVSGLSSDSNGGLSYVQYLMCEESIPQAGEPSLSIFLPRNSVQWFSGRTCPTGWETYKPLVNGGGRTILPLPRDAQASAAGAVVNGNDQHTHGLSFNDKENAQKINLTTVKEDKTYFANPFKTTNLASGFVPAFSDTSAQGVRSDIEAKNGNVLVPYTYLRPCVKTSKTVNIAELPPGMGSFTKGYACPTGLNSVTSAAGRFPLGLPPQLAGKPKPLSGTTFGADPLTSESNPQHLHSADIPVTLNNWGADQKPIIGPWRYVGLSPGSSKAVGDTEFNTMTFPYVQLKFCRVPG</sequence>
<dbReference type="AlphaFoldDB" id="A0A1N7JMY6"/>